<evidence type="ECO:0000256" key="1">
    <source>
        <dbReference type="ARBA" id="ARBA00022448"/>
    </source>
</evidence>
<evidence type="ECO:0000256" key="2">
    <source>
        <dbReference type="ARBA" id="ARBA00022982"/>
    </source>
</evidence>
<keyword evidence="4" id="KW-0676">Redox-active center</keyword>
<accession>A0A834ZE88</accession>
<evidence type="ECO:0000256" key="5">
    <source>
        <dbReference type="ARBA" id="ARBA00038353"/>
    </source>
</evidence>
<dbReference type="Proteomes" id="UP000655225">
    <property type="component" value="Unassembled WGS sequence"/>
</dbReference>
<sequence>MMLVCNIDLLYLEMKEARSGISRAIILVVVDDLICQLWELIIFQISSRKMERQLQFKLHSLKTHGVVFGYALKVIACHNLDEWKENFQKGSDSQKLVVIDFTASWCGPCRIISPVLTDLAKKLPNVIFLKVDVDELQPVAEEWSVEAMPTFIFLKEGKMVDKVVGAKKVELEQTVAKHIATA</sequence>
<dbReference type="GO" id="GO:0016671">
    <property type="term" value="F:oxidoreductase activity, acting on a sulfur group of donors, disulfide as acceptor"/>
    <property type="evidence" value="ECO:0007669"/>
    <property type="project" value="UniProtKB-ARBA"/>
</dbReference>
<evidence type="ECO:0000313" key="8">
    <source>
        <dbReference type="Proteomes" id="UP000655225"/>
    </source>
</evidence>
<dbReference type="SUPFAM" id="SSF52833">
    <property type="entry name" value="Thioredoxin-like"/>
    <property type="match status" value="1"/>
</dbReference>
<keyword evidence="1" id="KW-0813">Transport</keyword>
<dbReference type="AlphaFoldDB" id="A0A834ZE88"/>
<reference evidence="7 8" key="1">
    <citation type="submission" date="2020-04" db="EMBL/GenBank/DDBJ databases">
        <title>Plant Genome Project.</title>
        <authorList>
            <person name="Zhang R.-G."/>
        </authorList>
    </citation>
    <scope>NUCLEOTIDE SEQUENCE [LARGE SCALE GENOMIC DNA]</scope>
    <source>
        <strain evidence="7">YNK0</strain>
        <tissue evidence="7">Leaf</tissue>
    </source>
</reference>
<feature type="domain" description="Thioredoxin" evidence="6">
    <location>
        <begin position="47"/>
        <end position="180"/>
    </location>
</feature>
<organism evidence="7 8">
    <name type="scientific">Tetracentron sinense</name>
    <name type="common">Spur-leaf</name>
    <dbReference type="NCBI Taxonomy" id="13715"/>
    <lineage>
        <taxon>Eukaryota</taxon>
        <taxon>Viridiplantae</taxon>
        <taxon>Streptophyta</taxon>
        <taxon>Embryophyta</taxon>
        <taxon>Tracheophyta</taxon>
        <taxon>Spermatophyta</taxon>
        <taxon>Magnoliopsida</taxon>
        <taxon>Trochodendrales</taxon>
        <taxon>Trochodendraceae</taxon>
        <taxon>Tetracentron</taxon>
    </lineage>
</organism>
<evidence type="ECO:0000256" key="3">
    <source>
        <dbReference type="ARBA" id="ARBA00023157"/>
    </source>
</evidence>
<evidence type="ECO:0000313" key="7">
    <source>
        <dbReference type="EMBL" id="KAF8405297.1"/>
    </source>
</evidence>
<dbReference type="PANTHER" id="PTHR10438:SF425">
    <property type="entry name" value="THIOREDOXIN H1"/>
    <property type="match status" value="1"/>
</dbReference>
<keyword evidence="2" id="KW-0249">Electron transport</keyword>
<dbReference type="InterPro" id="IPR013766">
    <property type="entry name" value="Thioredoxin_domain"/>
</dbReference>
<name>A0A834ZE88_TETSI</name>
<keyword evidence="8" id="KW-1185">Reference proteome</keyword>
<dbReference type="InterPro" id="IPR050620">
    <property type="entry name" value="Thioredoxin_H-type-like"/>
</dbReference>
<dbReference type="InterPro" id="IPR017937">
    <property type="entry name" value="Thioredoxin_CS"/>
</dbReference>
<dbReference type="FunFam" id="3.40.30.10:FF:000104">
    <property type="entry name" value="Thioredoxin"/>
    <property type="match status" value="1"/>
</dbReference>
<dbReference type="PANTHER" id="PTHR10438">
    <property type="entry name" value="THIOREDOXIN"/>
    <property type="match status" value="1"/>
</dbReference>
<dbReference type="PROSITE" id="PS00194">
    <property type="entry name" value="THIOREDOXIN_1"/>
    <property type="match status" value="1"/>
</dbReference>
<proteinExistence type="inferred from homology"/>
<dbReference type="Gene3D" id="3.40.30.10">
    <property type="entry name" value="Glutaredoxin"/>
    <property type="match status" value="1"/>
</dbReference>
<evidence type="ECO:0000259" key="6">
    <source>
        <dbReference type="PROSITE" id="PS51352"/>
    </source>
</evidence>
<dbReference type="CDD" id="cd02947">
    <property type="entry name" value="TRX_family"/>
    <property type="match status" value="1"/>
</dbReference>
<gene>
    <name evidence="7" type="ORF">HHK36_010199</name>
</gene>
<protein>
    <recommendedName>
        <fullName evidence="6">Thioredoxin domain-containing protein</fullName>
    </recommendedName>
</protein>
<dbReference type="PRINTS" id="PR00421">
    <property type="entry name" value="THIOREDOXIN"/>
</dbReference>
<dbReference type="InterPro" id="IPR036249">
    <property type="entry name" value="Thioredoxin-like_sf"/>
</dbReference>
<dbReference type="PROSITE" id="PS51352">
    <property type="entry name" value="THIOREDOXIN_2"/>
    <property type="match status" value="1"/>
</dbReference>
<evidence type="ECO:0000256" key="4">
    <source>
        <dbReference type="ARBA" id="ARBA00023284"/>
    </source>
</evidence>
<dbReference type="EMBL" id="JABCRI010000006">
    <property type="protein sequence ID" value="KAF8405297.1"/>
    <property type="molecule type" value="Genomic_DNA"/>
</dbReference>
<comment type="similarity">
    <text evidence="5">Belongs to the thioredoxin family. Plant H-type subfamily.</text>
</comment>
<dbReference type="OrthoDB" id="10263751at2759"/>
<dbReference type="Pfam" id="PF00085">
    <property type="entry name" value="Thioredoxin"/>
    <property type="match status" value="1"/>
</dbReference>
<keyword evidence="3" id="KW-1015">Disulfide bond</keyword>
<comment type="caution">
    <text evidence="7">The sequence shown here is derived from an EMBL/GenBank/DDBJ whole genome shotgun (WGS) entry which is preliminary data.</text>
</comment>